<dbReference type="EC" id="2.3.2.31" evidence="3"/>
<keyword evidence="4" id="KW-0808">Transferase</keyword>
<dbReference type="Gene3D" id="3.30.40.10">
    <property type="entry name" value="Zinc/RING finger domain, C3HC4 (zinc finger)"/>
    <property type="match status" value="1"/>
</dbReference>
<evidence type="ECO:0000256" key="9">
    <source>
        <dbReference type="ARBA" id="ARBA00022833"/>
    </source>
</evidence>
<sequence>MGSSSSKFKKYIQNGDEYAAMQMSKNVPELYRSVDPNISYGENHNHNTLVHYAAKHGMKHLLRTFLQDMNGNPNKKNALNENALHLACQLNQMSFSAYERRAACVQFLLYWRGAALNNGEREKVDLAAQDKEGNTALHWAAATGLRRCVELLIAHGSPLFIENNDKYTPCDLAMKASHHDIAEFLESRMVFADNPNTVNEDEMIIEQEEVYSGLRSQDLQEAKDQLLVDTSDMLKIPLFTAEALLRVNEWSRELLLEKWMKNAAECCEFAGVQAPSSILHHASSLDSSISNETNDEEFICEICYNSITDYDRSIKISCKHIFCKTCWKSYLNMKIQDGDAHHILCPAYDCHILVPVDLIEKLVSPVMARRYLQFDIKAFVESNKCIKWCPVAGCGRAVRLPEAEQHREPREKNIPLTSHAVDCGNAHFFCWECLGEAHAPCGCKEWHEWQVNIVN</sequence>
<dbReference type="SUPFAM" id="SSF48403">
    <property type="entry name" value="Ankyrin repeat"/>
    <property type="match status" value="1"/>
</dbReference>
<dbReference type="GO" id="GO:0008270">
    <property type="term" value="F:zinc ion binding"/>
    <property type="evidence" value="ECO:0007669"/>
    <property type="project" value="UniProtKB-KW"/>
</dbReference>
<dbReference type="GO" id="GO:0061630">
    <property type="term" value="F:ubiquitin protein ligase activity"/>
    <property type="evidence" value="ECO:0007669"/>
    <property type="project" value="UniProtKB-EC"/>
</dbReference>
<dbReference type="Gene3D" id="1.25.40.20">
    <property type="entry name" value="Ankyrin repeat-containing domain"/>
    <property type="match status" value="1"/>
</dbReference>
<evidence type="ECO:0000313" key="11">
    <source>
        <dbReference type="EMBL" id="CAH0550556.1"/>
    </source>
</evidence>
<gene>
    <name evidence="11" type="ORF">MELIAE_LOCUS3348</name>
</gene>
<keyword evidence="6" id="KW-0677">Repeat</keyword>
<organism evidence="11 12">
    <name type="scientific">Brassicogethes aeneus</name>
    <name type="common">Rape pollen beetle</name>
    <name type="synonym">Meligethes aeneus</name>
    <dbReference type="NCBI Taxonomy" id="1431903"/>
    <lineage>
        <taxon>Eukaryota</taxon>
        <taxon>Metazoa</taxon>
        <taxon>Ecdysozoa</taxon>
        <taxon>Arthropoda</taxon>
        <taxon>Hexapoda</taxon>
        <taxon>Insecta</taxon>
        <taxon>Pterygota</taxon>
        <taxon>Neoptera</taxon>
        <taxon>Endopterygota</taxon>
        <taxon>Coleoptera</taxon>
        <taxon>Polyphaga</taxon>
        <taxon>Cucujiformia</taxon>
        <taxon>Nitidulidae</taxon>
        <taxon>Meligethinae</taxon>
        <taxon>Brassicogethes</taxon>
    </lineage>
</organism>
<comment type="catalytic activity">
    <reaction evidence="1">
        <text>[E2 ubiquitin-conjugating enzyme]-S-ubiquitinyl-L-cysteine + [acceptor protein]-L-lysine = [E2 ubiquitin-conjugating enzyme]-L-cysteine + [acceptor protein]-N(6)-ubiquitinyl-L-lysine.</text>
        <dbReference type="EC" id="2.3.2.31"/>
    </reaction>
</comment>
<dbReference type="SMART" id="SM00647">
    <property type="entry name" value="IBR"/>
    <property type="match status" value="1"/>
</dbReference>
<evidence type="ECO:0000256" key="3">
    <source>
        <dbReference type="ARBA" id="ARBA00012251"/>
    </source>
</evidence>
<keyword evidence="9" id="KW-0862">Zinc</keyword>
<name>A0A9P0AX92_BRAAE</name>
<evidence type="ECO:0000256" key="6">
    <source>
        <dbReference type="ARBA" id="ARBA00022737"/>
    </source>
</evidence>
<keyword evidence="7" id="KW-0863">Zinc-finger</keyword>
<keyword evidence="5" id="KW-0479">Metal-binding</keyword>
<accession>A0A9P0AX92</accession>
<dbReference type="Pfam" id="PF12796">
    <property type="entry name" value="Ank_2"/>
    <property type="match status" value="1"/>
</dbReference>
<dbReference type="PANTHER" id="PTHR11685">
    <property type="entry name" value="RBR FAMILY RING FINGER AND IBR DOMAIN-CONTAINING"/>
    <property type="match status" value="1"/>
</dbReference>
<dbReference type="GO" id="GO:0016567">
    <property type="term" value="P:protein ubiquitination"/>
    <property type="evidence" value="ECO:0007669"/>
    <property type="project" value="InterPro"/>
</dbReference>
<dbReference type="SMART" id="SM00248">
    <property type="entry name" value="ANK"/>
    <property type="match status" value="3"/>
</dbReference>
<dbReference type="InterPro" id="IPR002110">
    <property type="entry name" value="Ankyrin_rpt"/>
</dbReference>
<protein>
    <recommendedName>
        <fullName evidence="3">RBR-type E3 ubiquitin transferase</fullName>
        <ecNumber evidence="3">2.3.2.31</ecNumber>
    </recommendedName>
</protein>
<dbReference type="Proteomes" id="UP001154078">
    <property type="component" value="Chromosome 2"/>
</dbReference>
<evidence type="ECO:0000256" key="8">
    <source>
        <dbReference type="ARBA" id="ARBA00022786"/>
    </source>
</evidence>
<dbReference type="EMBL" id="OV121133">
    <property type="protein sequence ID" value="CAH0550556.1"/>
    <property type="molecule type" value="Genomic_DNA"/>
</dbReference>
<dbReference type="AlphaFoldDB" id="A0A9P0AX92"/>
<feature type="domain" description="IBR" evidence="10">
    <location>
        <begin position="369"/>
        <end position="443"/>
    </location>
</feature>
<evidence type="ECO:0000256" key="7">
    <source>
        <dbReference type="ARBA" id="ARBA00022771"/>
    </source>
</evidence>
<reference evidence="11" key="1">
    <citation type="submission" date="2021-12" db="EMBL/GenBank/DDBJ databases">
        <authorList>
            <person name="King R."/>
        </authorList>
    </citation>
    <scope>NUCLEOTIDE SEQUENCE</scope>
</reference>
<dbReference type="InterPro" id="IPR013083">
    <property type="entry name" value="Znf_RING/FYVE/PHD"/>
</dbReference>
<evidence type="ECO:0000256" key="1">
    <source>
        <dbReference type="ARBA" id="ARBA00001798"/>
    </source>
</evidence>
<dbReference type="CDD" id="cd20346">
    <property type="entry name" value="BRcat_RBR_ANKIB1"/>
    <property type="match status" value="1"/>
</dbReference>
<dbReference type="Pfam" id="PF01485">
    <property type="entry name" value="IBR"/>
    <property type="match status" value="1"/>
</dbReference>
<evidence type="ECO:0000256" key="4">
    <source>
        <dbReference type="ARBA" id="ARBA00022679"/>
    </source>
</evidence>
<comment type="similarity">
    <text evidence="2">Belongs to the RBR family. Ariadne subfamily.</text>
</comment>
<dbReference type="InterPro" id="IPR002867">
    <property type="entry name" value="IBR_dom"/>
</dbReference>
<evidence type="ECO:0000313" key="12">
    <source>
        <dbReference type="Proteomes" id="UP001154078"/>
    </source>
</evidence>
<evidence type="ECO:0000256" key="5">
    <source>
        <dbReference type="ARBA" id="ARBA00022723"/>
    </source>
</evidence>
<dbReference type="SUPFAM" id="SSF57850">
    <property type="entry name" value="RING/U-box"/>
    <property type="match status" value="1"/>
</dbReference>
<evidence type="ECO:0000259" key="10">
    <source>
        <dbReference type="SMART" id="SM00647"/>
    </source>
</evidence>
<proteinExistence type="inferred from homology"/>
<dbReference type="FunFam" id="3.30.40.10:FF:000019">
    <property type="entry name" value="RBR-type E3 ubiquitin transferase"/>
    <property type="match status" value="1"/>
</dbReference>
<keyword evidence="8" id="KW-0833">Ubl conjugation pathway</keyword>
<dbReference type="InterPro" id="IPR031127">
    <property type="entry name" value="E3_UB_ligase_RBR"/>
</dbReference>
<keyword evidence="12" id="KW-1185">Reference proteome</keyword>
<dbReference type="FunFam" id="1.25.40.20:FF:000544">
    <property type="entry name" value="RBR-type E3 ubiquitin transferase"/>
    <property type="match status" value="1"/>
</dbReference>
<dbReference type="OrthoDB" id="69641at2759"/>
<evidence type="ECO:0000256" key="2">
    <source>
        <dbReference type="ARBA" id="ARBA00005884"/>
    </source>
</evidence>
<dbReference type="InterPro" id="IPR036770">
    <property type="entry name" value="Ankyrin_rpt-contain_sf"/>
</dbReference>